<name>A0ABQ5C876_9ASTR</name>
<feature type="compositionally biased region" description="Basic residues" evidence="1">
    <location>
        <begin position="33"/>
        <end position="44"/>
    </location>
</feature>
<evidence type="ECO:0000313" key="3">
    <source>
        <dbReference type="Proteomes" id="UP001151760"/>
    </source>
</evidence>
<accession>A0ABQ5C876</accession>
<gene>
    <name evidence="2" type="ORF">Tco_0893223</name>
</gene>
<comment type="caution">
    <text evidence="2">The sequence shown here is derived from an EMBL/GenBank/DDBJ whole genome shotgun (WGS) entry which is preliminary data.</text>
</comment>
<keyword evidence="3" id="KW-1185">Reference proteome</keyword>
<reference evidence="2" key="2">
    <citation type="submission" date="2022-01" db="EMBL/GenBank/DDBJ databases">
        <authorList>
            <person name="Yamashiro T."/>
            <person name="Shiraishi A."/>
            <person name="Satake H."/>
            <person name="Nakayama K."/>
        </authorList>
    </citation>
    <scope>NUCLEOTIDE SEQUENCE</scope>
</reference>
<sequence length="169" mass="19013">MVRLWWLWWPQPAWPPPQRWHQAAEHSEAPWRRPSRLSTAKHPRGVTPPQPDTTWCGCGGCTVVRPPPQWWFGGGQPLMDQKQGPKLTTKLNIVFTLDVTTMHKKYKQDPEVSRCFMGCSAVALVDPPPTARHDGGSGWKSRRSCGGRGSCVGGWRDEVEWLEAFDGSG</sequence>
<dbReference type="Proteomes" id="UP001151760">
    <property type="component" value="Unassembled WGS sequence"/>
</dbReference>
<organism evidence="2 3">
    <name type="scientific">Tanacetum coccineum</name>
    <dbReference type="NCBI Taxonomy" id="301880"/>
    <lineage>
        <taxon>Eukaryota</taxon>
        <taxon>Viridiplantae</taxon>
        <taxon>Streptophyta</taxon>
        <taxon>Embryophyta</taxon>
        <taxon>Tracheophyta</taxon>
        <taxon>Spermatophyta</taxon>
        <taxon>Magnoliopsida</taxon>
        <taxon>eudicotyledons</taxon>
        <taxon>Gunneridae</taxon>
        <taxon>Pentapetalae</taxon>
        <taxon>asterids</taxon>
        <taxon>campanulids</taxon>
        <taxon>Asterales</taxon>
        <taxon>Asteraceae</taxon>
        <taxon>Asteroideae</taxon>
        <taxon>Anthemideae</taxon>
        <taxon>Anthemidinae</taxon>
        <taxon>Tanacetum</taxon>
    </lineage>
</organism>
<reference evidence="2" key="1">
    <citation type="journal article" date="2022" name="Int. J. Mol. Sci.">
        <title>Draft Genome of Tanacetum Coccineum: Genomic Comparison of Closely Related Tanacetum-Family Plants.</title>
        <authorList>
            <person name="Yamashiro T."/>
            <person name="Shiraishi A."/>
            <person name="Nakayama K."/>
            <person name="Satake H."/>
        </authorList>
    </citation>
    <scope>NUCLEOTIDE SEQUENCE</scope>
</reference>
<feature type="region of interest" description="Disordered" evidence="1">
    <location>
        <begin position="16"/>
        <end position="51"/>
    </location>
</feature>
<evidence type="ECO:0000313" key="2">
    <source>
        <dbReference type="EMBL" id="GJT23286.1"/>
    </source>
</evidence>
<proteinExistence type="predicted"/>
<feature type="compositionally biased region" description="Basic and acidic residues" evidence="1">
    <location>
        <begin position="22"/>
        <end position="31"/>
    </location>
</feature>
<evidence type="ECO:0000256" key="1">
    <source>
        <dbReference type="SAM" id="MobiDB-lite"/>
    </source>
</evidence>
<dbReference type="EMBL" id="BQNB010014043">
    <property type="protein sequence ID" value="GJT23286.1"/>
    <property type="molecule type" value="Genomic_DNA"/>
</dbReference>
<protein>
    <submittedName>
        <fullName evidence="2">Uncharacterized protein</fullName>
    </submittedName>
</protein>